<dbReference type="Proteomes" id="UP001597090">
    <property type="component" value="Unassembled WGS sequence"/>
</dbReference>
<dbReference type="PROSITE" id="PS51257">
    <property type="entry name" value="PROKAR_LIPOPROTEIN"/>
    <property type="match status" value="1"/>
</dbReference>
<keyword evidence="4" id="KW-1185">Reference proteome</keyword>
<evidence type="ECO:0000256" key="2">
    <source>
        <dbReference type="SAM" id="SignalP"/>
    </source>
</evidence>
<name>A0ABW2YKD6_9GAMM</name>
<feature type="region of interest" description="Disordered" evidence="1">
    <location>
        <begin position="71"/>
        <end position="99"/>
    </location>
</feature>
<proteinExistence type="predicted"/>
<gene>
    <name evidence="3" type="ORF">ACFQZQ_06340</name>
</gene>
<feature type="compositionally biased region" description="Low complexity" evidence="1">
    <location>
        <begin position="29"/>
        <end position="52"/>
    </location>
</feature>
<evidence type="ECO:0000313" key="4">
    <source>
        <dbReference type="Proteomes" id="UP001597090"/>
    </source>
</evidence>
<comment type="caution">
    <text evidence="3">The sequence shown here is derived from an EMBL/GenBank/DDBJ whole genome shotgun (WGS) entry which is preliminary data.</text>
</comment>
<feature type="signal peptide" evidence="2">
    <location>
        <begin position="1"/>
        <end position="21"/>
    </location>
</feature>
<protein>
    <submittedName>
        <fullName evidence="3">Uncharacterized protein</fullName>
    </submittedName>
</protein>
<evidence type="ECO:0000256" key="1">
    <source>
        <dbReference type="SAM" id="MobiDB-lite"/>
    </source>
</evidence>
<keyword evidence="2" id="KW-0732">Signal</keyword>
<evidence type="ECO:0000313" key="3">
    <source>
        <dbReference type="EMBL" id="MFD0738897.1"/>
    </source>
</evidence>
<sequence>MKILLPTLFAVLALCACDRRATQPPEQSTTTDTATATPAPATATPTDAPAAVPAPIVTESCDDLSGQAQTDCLERNRVRAKPPAMPPRDTDGEPSPPAA</sequence>
<dbReference type="EMBL" id="JBHTIH010000003">
    <property type="protein sequence ID" value="MFD0738897.1"/>
    <property type="molecule type" value="Genomic_DNA"/>
</dbReference>
<accession>A0ABW2YKD6</accession>
<feature type="region of interest" description="Disordered" evidence="1">
    <location>
        <begin position="21"/>
        <end position="52"/>
    </location>
</feature>
<reference evidence="4" key="1">
    <citation type="journal article" date="2019" name="Int. J. Syst. Evol. Microbiol.">
        <title>The Global Catalogue of Microorganisms (GCM) 10K type strain sequencing project: providing services to taxonomists for standard genome sequencing and annotation.</title>
        <authorList>
            <consortium name="The Broad Institute Genomics Platform"/>
            <consortium name="The Broad Institute Genome Sequencing Center for Infectious Disease"/>
            <person name="Wu L."/>
            <person name="Ma J."/>
        </authorList>
    </citation>
    <scope>NUCLEOTIDE SEQUENCE [LARGE SCALE GENOMIC DNA]</scope>
    <source>
        <strain evidence="4">CCUG 55491</strain>
    </source>
</reference>
<feature type="chain" id="PRO_5046289958" evidence="2">
    <location>
        <begin position="22"/>
        <end position="99"/>
    </location>
</feature>
<dbReference type="RefSeq" id="WP_386811923.1">
    <property type="nucleotide sequence ID" value="NZ_JBHTIH010000003.1"/>
</dbReference>
<organism evidence="3 4">
    <name type="scientific">Lysobacter koreensis</name>
    <dbReference type="NCBI Taxonomy" id="266122"/>
    <lineage>
        <taxon>Bacteria</taxon>
        <taxon>Pseudomonadati</taxon>
        <taxon>Pseudomonadota</taxon>
        <taxon>Gammaproteobacteria</taxon>
        <taxon>Lysobacterales</taxon>
        <taxon>Lysobacteraceae</taxon>
        <taxon>Lysobacter</taxon>
    </lineage>
</organism>